<feature type="domain" description="FAS1-like dehydratase" evidence="2">
    <location>
        <begin position="8"/>
        <end position="137"/>
    </location>
</feature>
<dbReference type="EMBL" id="BAAAUF010000050">
    <property type="protein sequence ID" value="GAA3062880.1"/>
    <property type="molecule type" value="Genomic_DNA"/>
</dbReference>
<dbReference type="InterPro" id="IPR029069">
    <property type="entry name" value="HotDog_dom_sf"/>
</dbReference>
<dbReference type="SUPFAM" id="SSF54637">
    <property type="entry name" value="Thioesterase/thiol ester dehydrase-isomerase"/>
    <property type="match status" value="1"/>
</dbReference>
<evidence type="ECO:0000313" key="3">
    <source>
        <dbReference type="EMBL" id="GAA3062880.1"/>
    </source>
</evidence>
<dbReference type="RefSeq" id="WP_234516999.1">
    <property type="nucleotide sequence ID" value="NZ_BAAAUF010000050.1"/>
</dbReference>
<keyword evidence="4" id="KW-1185">Reference proteome</keyword>
<comment type="similarity">
    <text evidence="1">Belongs to the UPF0336 family.</text>
</comment>
<evidence type="ECO:0000256" key="1">
    <source>
        <dbReference type="HAMAP-Rule" id="MF_00799"/>
    </source>
</evidence>
<evidence type="ECO:0000313" key="4">
    <source>
        <dbReference type="Proteomes" id="UP001501532"/>
    </source>
</evidence>
<dbReference type="Proteomes" id="UP001501532">
    <property type="component" value="Unassembled WGS sequence"/>
</dbReference>
<evidence type="ECO:0000259" key="2">
    <source>
        <dbReference type="Pfam" id="PF13452"/>
    </source>
</evidence>
<reference evidence="4" key="1">
    <citation type="journal article" date="2019" name="Int. J. Syst. Evol. Microbiol.">
        <title>The Global Catalogue of Microorganisms (GCM) 10K type strain sequencing project: providing services to taxonomists for standard genome sequencing and annotation.</title>
        <authorList>
            <consortium name="The Broad Institute Genomics Platform"/>
            <consortium name="The Broad Institute Genome Sequencing Center for Infectious Disease"/>
            <person name="Wu L."/>
            <person name="Ma J."/>
        </authorList>
    </citation>
    <scope>NUCLEOTIDE SEQUENCE [LARGE SCALE GENOMIC DNA]</scope>
    <source>
        <strain evidence="4">JCM 9091</strain>
    </source>
</reference>
<protein>
    <recommendedName>
        <fullName evidence="1">UPF0336 protein GCM10010448_52780</fullName>
    </recommendedName>
</protein>
<dbReference type="PIRSF" id="PIRSF018072">
    <property type="entry name" value="UCP018072"/>
    <property type="match status" value="1"/>
</dbReference>
<dbReference type="Gene3D" id="3.10.129.10">
    <property type="entry name" value="Hotdog Thioesterase"/>
    <property type="match status" value="1"/>
</dbReference>
<sequence length="162" mass="17768">MALNPKCVGTTYPPAQPYPVEPQAIRRFAEAVGDPAPVYTDPAAAQSLGHPDVLAPPTFPFIVVARAMEEVFRYEDIGFDPTYLIHGNQRFDYTRPVRAGDRLVTTLEITGAQTLRGRDVLGLRADLADADGSHVVTTHMTFVSLSAVEGGERDDDQRDDQR</sequence>
<proteinExistence type="inferred from homology"/>
<accession>A0ABP6M0T9</accession>
<dbReference type="InterPro" id="IPR016709">
    <property type="entry name" value="HadA-like"/>
</dbReference>
<name>A0ABP6M0T9_9ACTN</name>
<comment type="caution">
    <text evidence="3">The sequence shown here is derived from an EMBL/GenBank/DDBJ whole genome shotgun (WGS) entry which is preliminary data.</text>
</comment>
<organism evidence="3 4">
    <name type="scientific">Streptomyces glomeratus</name>
    <dbReference type="NCBI Taxonomy" id="284452"/>
    <lineage>
        <taxon>Bacteria</taxon>
        <taxon>Bacillati</taxon>
        <taxon>Actinomycetota</taxon>
        <taxon>Actinomycetes</taxon>
        <taxon>Kitasatosporales</taxon>
        <taxon>Streptomycetaceae</taxon>
        <taxon>Streptomyces</taxon>
    </lineage>
</organism>
<dbReference type="CDD" id="cd03441">
    <property type="entry name" value="R_hydratase_like"/>
    <property type="match status" value="1"/>
</dbReference>
<dbReference type="Pfam" id="PF13452">
    <property type="entry name" value="FAS1_DH_region"/>
    <property type="match status" value="1"/>
</dbReference>
<gene>
    <name evidence="3" type="ORF">GCM10010448_52780</name>
</gene>
<dbReference type="HAMAP" id="MF_00799">
    <property type="entry name" value="UPF0336"/>
    <property type="match status" value="1"/>
</dbReference>
<dbReference type="InterPro" id="IPR039569">
    <property type="entry name" value="FAS1-like_DH_region"/>
</dbReference>